<evidence type="ECO:0000259" key="3">
    <source>
        <dbReference type="Pfam" id="PF10017"/>
    </source>
</evidence>
<dbReference type="PANTHER" id="PTHR43397">
    <property type="entry name" value="ERGOTHIONEINE BIOSYNTHESIS PROTEIN 1"/>
    <property type="match status" value="1"/>
</dbReference>
<dbReference type="PIRSF" id="PIRSF018005">
    <property type="entry name" value="UCP018005"/>
    <property type="match status" value="1"/>
</dbReference>
<dbReference type="EMBL" id="CP133772">
    <property type="protein sequence ID" value="WYY00974.1"/>
    <property type="molecule type" value="Genomic_DNA"/>
</dbReference>
<gene>
    <name evidence="4" type="primary">egtD</name>
    <name evidence="4" type="ORF">OXIME_001567</name>
</gene>
<dbReference type="RefSeq" id="WP_393971297.1">
    <property type="nucleotide sequence ID" value="NZ_CP133772.1"/>
</dbReference>
<proteinExistence type="predicted"/>
<dbReference type="EC" id="2.1.1.44" evidence="4"/>
<protein>
    <submittedName>
        <fullName evidence="4">L-histidine N(Alpha)-methyltransferase</fullName>
        <ecNumber evidence="4">2.1.1.44</ecNumber>
    </submittedName>
</protein>
<evidence type="ECO:0000313" key="4">
    <source>
        <dbReference type="EMBL" id="WYY00974.1"/>
    </source>
</evidence>
<dbReference type="NCBIfam" id="TIGR03438">
    <property type="entry name" value="egtD_ergothio"/>
    <property type="match status" value="1"/>
</dbReference>
<dbReference type="Gene3D" id="3.40.50.150">
    <property type="entry name" value="Vaccinia Virus protein VP39"/>
    <property type="match status" value="1"/>
</dbReference>
<evidence type="ECO:0000256" key="1">
    <source>
        <dbReference type="ARBA" id="ARBA00022603"/>
    </source>
</evidence>
<dbReference type="InterPro" id="IPR029063">
    <property type="entry name" value="SAM-dependent_MTases_sf"/>
</dbReference>
<dbReference type="KEGG" id="omr:OXIME_001567"/>
<accession>A0AAX4NIG2</accession>
<dbReference type="GO" id="GO:0052706">
    <property type="term" value="F:L-histidine N(alpha)-methyltransferase activity"/>
    <property type="evidence" value="ECO:0007669"/>
    <property type="project" value="UniProtKB-EC"/>
</dbReference>
<dbReference type="GO" id="GO:0032259">
    <property type="term" value="P:methylation"/>
    <property type="evidence" value="ECO:0007669"/>
    <property type="project" value="UniProtKB-KW"/>
</dbReference>
<dbReference type="InterPro" id="IPR035094">
    <property type="entry name" value="EgtD"/>
</dbReference>
<sequence>MESRDKLRIIDMKPKIAHFREEIVLGLLKTPKQISPKFFYDKTGSELFNRITTLEEYYLTRKERMIIKDNIAEICRLFQNGSALVEYGSGGSSKTMEILDHCHGISTYVPLDISASQLEETAKRLSEKYPHLNIVALCVDYTTRFEIPFLQLTGNIIALFLGSTIGNFEPEEASAFLWNVMDMMGPEDGIVIGVDLKKDPSVLEAAYNDSEGVTAQFNLNLITRINREFGTSLDVSSFSHVAFYNRKVGRIEMHLEVMKEMEVMLDGNLIKFNKGELIHTENSYKYDIEEFEKLARRNHLSLERVWKDPQDYFGLFLLRKI</sequence>
<keyword evidence="1 4" id="KW-0489">Methyltransferase</keyword>
<reference evidence="4 5" key="1">
    <citation type="submission" date="2023-09" db="EMBL/GenBank/DDBJ databases">
        <authorList>
            <person name="Golyshina O.V."/>
            <person name="Lunev E.A."/>
            <person name="Bargiela R."/>
            <person name="Gaines M.C."/>
            <person name="Daum B."/>
            <person name="Bale N.J."/>
            <person name="Koenen M."/>
            <person name="Sinninghe Damst J.S."/>
            <person name="Yakimov M."/>
            <person name="Golyshin P.N."/>
        </authorList>
    </citation>
    <scope>NUCLEOTIDE SEQUENCE [LARGE SCALE GENOMIC DNA]</scope>
    <source>
        <strain evidence="4 5">M1</strain>
    </source>
</reference>
<name>A0AAX4NIG2_9ARCH</name>
<organism evidence="4 5">
    <name type="scientific">Oxyplasma meridianum</name>
    <dbReference type="NCBI Taxonomy" id="3073602"/>
    <lineage>
        <taxon>Archaea</taxon>
        <taxon>Methanobacteriati</taxon>
        <taxon>Thermoplasmatota</taxon>
        <taxon>Thermoplasmata</taxon>
        <taxon>Thermoplasmatales</taxon>
        <taxon>Thermoplasmataceae</taxon>
        <taxon>Oxyplasma</taxon>
    </lineage>
</organism>
<dbReference type="Proteomes" id="UP001451606">
    <property type="component" value="Chromosome"/>
</dbReference>
<evidence type="ECO:0000313" key="5">
    <source>
        <dbReference type="Proteomes" id="UP001451606"/>
    </source>
</evidence>
<dbReference type="InterPro" id="IPR051128">
    <property type="entry name" value="EgtD_Methyltrsf_superfamily"/>
</dbReference>
<dbReference type="InterPro" id="IPR019257">
    <property type="entry name" value="MeTrfase_dom"/>
</dbReference>
<keyword evidence="5" id="KW-1185">Reference proteome</keyword>
<dbReference type="PANTHER" id="PTHR43397:SF1">
    <property type="entry name" value="ERGOTHIONEINE BIOSYNTHESIS PROTEIN 1"/>
    <property type="match status" value="1"/>
</dbReference>
<keyword evidence="2 4" id="KW-0808">Transferase</keyword>
<feature type="domain" description="Histidine-specific methyltransferase SAM-dependent" evidence="3">
    <location>
        <begin position="19"/>
        <end position="320"/>
    </location>
</feature>
<dbReference type="SUPFAM" id="SSF53335">
    <property type="entry name" value="S-adenosyl-L-methionine-dependent methyltransferases"/>
    <property type="match status" value="1"/>
</dbReference>
<dbReference type="GeneID" id="95968305"/>
<dbReference type="AlphaFoldDB" id="A0AAX4NIG2"/>
<evidence type="ECO:0000256" key="2">
    <source>
        <dbReference type="ARBA" id="ARBA00022679"/>
    </source>
</evidence>
<dbReference type="Pfam" id="PF10017">
    <property type="entry name" value="Methyltransf_33"/>
    <property type="match status" value="1"/>
</dbReference>
<dbReference type="InterPro" id="IPR017804">
    <property type="entry name" value="MeTrfase_EgtD-like"/>
</dbReference>